<evidence type="ECO:0000313" key="2">
    <source>
        <dbReference type="EMBL" id="GFC85859.1"/>
    </source>
</evidence>
<evidence type="ECO:0000256" key="1">
    <source>
        <dbReference type="SAM" id="MobiDB-lite"/>
    </source>
</evidence>
<dbReference type="EMBL" id="BKCJ011102173">
    <property type="protein sequence ID" value="GFC85859.1"/>
    <property type="molecule type" value="Genomic_DNA"/>
</dbReference>
<sequence>IRLEKLGASARNHQELVTKTLSSDQGDEYSALARELTSGTIIQKRRLRSHGHSLPTIHEDYYGPRHHLPRHH</sequence>
<proteinExistence type="predicted"/>
<comment type="caution">
    <text evidence="2">The sequence shown here is derived from an EMBL/GenBank/DDBJ whole genome shotgun (WGS) entry which is preliminary data.</text>
</comment>
<name>A0A699REZ7_TANCI</name>
<gene>
    <name evidence="2" type="ORF">Tci_857829</name>
</gene>
<accession>A0A699REZ7</accession>
<protein>
    <submittedName>
        <fullName evidence="2">Uncharacterized protein</fullName>
    </submittedName>
</protein>
<dbReference type="AlphaFoldDB" id="A0A699REZ7"/>
<organism evidence="2">
    <name type="scientific">Tanacetum cinerariifolium</name>
    <name type="common">Dalmatian daisy</name>
    <name type="synonym">Chrysanthemum cinerariifolium</name>
    <dbReference type="NCBI Taxonomy" id="118510"/>
    <lineage>
        <taxon>Eukaryota</taxon>
        <taxon>Viridiplantae</taxon>
        <taxon>Streptophyta</taxon>
        <taxon>Embryophyta</taxon>
        <taxon>Tracheophyta</taxon>
        <taxon>Spermatophyta</taxon>
        <taxon>Magnoliopsida</taxon>
        <taxon>eudicotyledons</taxon>
        <taxon>Gunneridae</taxon>
        <taxon>Pentapetalae</taxon>
        <taxon>asterids</taxon>
        <taxon>campanulids</taxon>
        <taxon>Asterales</taxon>
        <taxon>Asteraceae</taxon>
        <taxon>Asteroideae</taxon>
        <taxon>Anthemideae</taxon>
        <taxon>Anthemidinae</taxon>
        <taxon>Tanacetum</taxon>
    </lineage>
</organism>
<feature type="region of interest" description="Disordered" evidence="1">
    <location>
        <begin position="47"/>
        <end position="72"/>
    </location>
</feature>
<reference evidence="2" key="1">
    <citation type="journal article" date="2019" name="Sci. Rep.">
        <title>Draft genome of Tanacetum cinerariifolium, the natural source of mosquito coil.</title>
        <authorList>
            <person name="Yamashiro T."/>
            <person name="Shiraishi A."/>
            <person name="Satake H."/>
            <person name="Nakayama K."/>
        </authorList>
    </citation>
    <scope>NUCLEOTIDE SEQUENCE</scope>
</reference>
<feature type="non-terminal residue" evidence="2">
    <location>
        <position position="1"/>
    </location>
</feature>